<dbReference type="AlphaFoldDB" id="A0A291RCA9"/>
<dbReference type="KEGG" id="ntp:CRH09_00455"/>
<feature type="region of interest" description="Disordered" evidence="1">
    <location>
        <begin position="35"/>
        <end position="55"/>
    </location>
</feature>
<organism evidence="2 3">
    <name type="scientific">Nocardia terpenica</name>
    <dbReference type="NCBI Taxonomy" id="455432"/>
    <lineage>
        <taxon>Bacteria</taxon>
        <taxon>Bacillati</taxon>
        <taxon>Actinomycetota</taxon>
        <taxon>Actinomycetes</taxon>
        <taxon>Mycobacteriales</taxon>
        <taxon>Nocardiaceae</taxon>
        <taxon>Nocardia</taxon>
    </lineage>
</organism>
<sequence>MDDFAFPTPFTVRHYRYSEEQLPSGRLQREWVDQGDKPVIGWNPPDTRTGGDKLAGPDRAVVDLELMVPADFGEAGHLDKIILPDLRFPGGEARTWFVLGLPEDMGTGPFDFRPGMIINLRHTQG</sequence>
<dbReference type="Proteomes" id="UP000221961">
    <property type="component" value="Chromosome"/>
</dbReference>
<reference evidence="2 3" key="1">
    <citation type="submission" date="2017-10" db="EMBL/GenBank/DDBJ databases">
        <title>Comparative genomics between pathogenic Norcardia.</title>
        <authorList>
            <person name="Zeng L."/>
        </authorList>
    </citation>
    <scope>NUCLEOTIDE SEQUENCE [LARGE SCALE GENOMIC DNA]</scope>
    <source>
        <strain evidence="2 3">NC_YFY_NT001</strain>
    </source>
</reference>
<gene>
    <name evidence="2" type="ORF">CRH09_00455</name>
</gene>
<evidence type="ECO:0000313" key="2">
    <source>
        <dbReference type="EMBL" id="ATL64930.1"/>
    </source>
</evidence>
<protein>
    <submittedName>
        <fullName evidence="2">Uncharacterized protein</fullName>
    </submittedName>
</protein>
<evidence type="ECO:0000313" key="3">
    <source>
        <dbReference type="Proteomes" id="UP000221961"/>
    </source>
</evidence>
<dbReference type="EMBL" id="CP023778">
    <property type="protein sequence ID" value="ATL64930.1"/>
    <property type="molecule type" value="Genomic_DNA"/>
</dbReference>
<name>A0A291RCA9_9NOCA</name>
<proteinExistence type="predicted"/>
<accession>A0A291RCA9</accession>
<evidence type="ECO:0000256" key="1">
    <source>
        <dbReference type="SAM" id="MobiDB-lite"/>
    </source>
</evidence>